<evidence type="ECO:0008006" key="4">
    <source>
        <dbReference type="Google" id="ProtNLM"/>
    </source>
</evidence>
<evidence type="ECO:0000313" key="3">
    <source>
        <dbReference type="Proteomes" id="UP000191010"/>
    </source>
</evidence>
<dbReference type="SUPFAM" id="SSF56399">
    <property type="entry name" value="ADP-ribosylation"/>
    <property type="match status" value="1"/>
</dbReference>
<feature type="region of interest" description="Disordered" evidence="1">
    <location>
        <begin position="262"/>
        <end position="311"/>
    </location>
</feature>
<dbReference type="InterPro" id="IPR022385">
    <property type="entry name" value="Rhs_assc_core"/>
</dbReference>
<dbReference type="Gene3D" id="2.180.10.10">
    <property type="entry name" value="RHS repeat-associated core"/>
    <property type="match status" value="1"/>
</dbReference>
<feature type="region of interest" description="Disordered" evidence="1">
    <location>
        <begin position="161"/>
        <end position="243"/>
    </location>
</feature>
<evidence type="ECO:0000313" key="2">
    <source>
        <dbReference type="EMBL" id="AQW70289.1"/>
    </source>
</evidence>
<feature type="compositionally biased region" description="Low complexity" evidence="1">
    <location>
        <begin position="278"/>
        <end position="294"/>
    </location>
</feature>
<evidence type="ECO:0000256" key="1">
    <source>
        <dbReference type="SAM" id="MobiDB-lite"/>
    </source>
</evidence>
<organism evidence="2 3">
    <name type="scientific">Pseudomonas parafulva</name>
    <dbReference type="NCBI Taxonomy" id="157782"/>
    <lineage>
        <taxon>Bacteria</taxon>
        <taxon>Pseudomonadati</taxon>
        <taxon>Pseudomonadota</taxon>
        <taxon>Gammaproteobacteria</taxon>
        <taxon>Pseudomonadales</taxon>
        <taxon>Pseudomonadaceae</taxon>
        <taxon>Pseudomonas</taxon>
    </lineage>
</organism>
<accession>A0ABM6J716</accession>
<feature type="compositionally biased region" description="Polar residues" evidence="1">
    <location>
        <begin position="194"/>
        <end position="204"/>
    </location>
</feature>
<dbReference type="NCBIfam" id="TIGR03696">
    <property type="entry name" value="Rhs_assc_core"/>
    <property type="match status" value="1"/>
</dbReference>
<gene>
    <name evidence="2" type="ORF">B2J77_19700</name>
</gene>
<sequence>MSTALIRCTETFIMTTTNRSLYFYQANRLIAVQQSGDHRSVFRTAGTPLAEQLSGQLGTSLLAVEGSGTVLRAGCAGQNEPHHYTAYGYDPKLPSYMTLLGFNGEVLIALQDDYALGQGHRCFSPVRMRFNTPDRLSPFEAGGLNTYCYCEGDPVNYIDPSGQMKRLGRNAKPSVSAHNASTRRPRHSPPPTTGLSNLTNNNKTVAAAQPPASRKPAGLLPRQAVLRSDNPNPSPRSDWIEDPRSDSFIFNVNINPKPTAVVTPIQTSRPSSPYRQQPHSPASSANSSRDSTPAESRSSSPPSGLIPDFVQRTIDIRQSSFYSRRHDPSNFYGS</sequence>
<proteinExistence type="predicted"/>
<feature type="compositionally biased region" description="Polar residues" evidence="1">
    <location>
        <begin position="264"/>
        <end position="277"/>
    </location>
</feature>
<keyword evidence="3" id="KW-1185">Reference proteome</keyword>
<name>A0ABM6J716_9PSED</name>
<dbReference type="Proteomes" id="UP000191010">
    <property type="component" value="Chromosome"/>
</dbReference>
<dbReference type="EMBL" id="CP019952">
    <property type="protein sequence ID" value="AQW70289.1"/>
    <property type="molecule type" value="Genomic_DNA"/>
</dbReference>
<protein>
    <recommendedName>
        <fullName evidence="4">RHS repeat-associated core domain-containing protein</fullName>
    </recommendedName>
</protein>
<reference evidence="2 3" key="1">
    <citation type="submission" date="2017-02" db="EMBL/GenBank/DDBJ databases">
        <authorList>
            <person name="Guo L."/>
        </authorList>
    </citation>
    <scope>NUCLEOTIDE SEQUENCE [LARGE SCALE GENOMIC DNA]</scope>
    <source>
        <strain evidence="2 3">PRS09-11288</strain>
    </source>
</reference>